<dbReference type="InterPro" id="IPR051906">
    <property type="entry name" value="TolC-like"/>
</dbReference>
<dbReference type="PANTHER" id="PTHR30026:SF22">
    <property type="entry name" value="OUTER MEMBRANE EFFLUX PROTEIN"/>
    <property type="match status" value="1"/>
</dbReference>
<evidence type="ECO:0000256" key="8">
    <source>
        <dbReference type="SAM" id="SignalP"/>
    </source>
</evidence>
<evidence type="ECO:0000256" key="1">
    <source>
        <dbReference type="ARBA" id="ARBA00004442"/>
    </source>
</evidence>
<dbReference type="AlphaFoldDB" id="A0A7T3E499"/>
<evidence type="ECO:0000313" key="10">
    <source>
        <dbReference type="Proteomes" id="UP000594836"/>
    </source>
</evidence>
<evidence type="ECO:0000313" key="9">
    <source>
        <dbReference type="EMBL" id="QPT08397.1"/>
    </source>
</evidence>
<proteinExistence type="inferred from homology"/>
<dbReference type="InterPro" id="IPR003423">
    <property type="entry name" value="OMP_efflux"/>
</dbReference>
<dbReference type="SUPFAM" id="SSF56954">
    <property type="entry name" value="Outer membrane efflux proteins (OEP)"/>
    <property type="match status" value="1"/>
</dbReference>
<keyword evidence="7" id="KW-0998">Cell outer membrane</keyword>
<evidence type="ECO:0000256" key="3">
    <source>
        <dbReference type="ARBA" id="ARBA00022448"/>
    </source>
</evidence>
<sequence>MVLALAAMASVATPVSGSPAPVTMESAMHEVLSWHPSVVQAAATLDARGEDVTIARAGYLPRISAGVGSGYDSRLGSIWRPRAQLSASQMLYDFGKVASAVDYARAGTRLGRADMLLAIDGLIRDTGYAMVEVQRNAALRTIALEQLSRIEEISALVEKRFGKGATTRSDALQAQSRVAAAQATLTRIEAEQRRWTTSLAFLLGRDIAPVVDPDVPDWLMRSCTQATQVDWADIPVIMRAKAQYEQATAEQRRARANRLPTIALAGDAAADISSPFSDRSVYNFGLNVSSDVFGGSAVRARVRGADYALRAAEAAERQARVEIGQRLAEAQQQITGLTELLGTLSERQDNMVETGKLYRLQYLDMGTRTLVDLLNAEQELQQARFDGVNTTHDLRRLAIDCLYYSGRARDDFKLTGTTVRGVTL</sequence>
<reference evidence="9 10" key="1">
    <citation type="submission" date="2020-12" db="EMBL/GenBank/DDBJ databases">
        <title>FDA dAtabase for Regulatory Grade micrObial Sequences (FDA-ARGOS): Supporting development and validation of Infectious Disease Dx tests.</title>
        <authorList>
            <person name="Sproer C."/>
            <person name="Gronow S."/>
            <person name="Severitt S."/>
            <person name="Schroder I."/>
            <person name="Tallon L."/>
            <person name="Sadzewicz L."/>
            <person name="Zhao X."/>
            <person name="Boylan J."/>
            <person name="Ott S."/>
            <person name="Bowen H."/>
            <person name="Vavikolanu K."/>
            <person name="Mehta A."/>
            <person name="Aluvathingal J."/>
            <person name="Nadendla S."/>
            <person name="Lowell S."/>
            <person name="Myers T."/>
            <person name="Yan Y."/>
            <person name="Sichtig H."/>
        </authorList>
    </citation>
    <scope>NUCLEOTIDE SEQUENCE [LARGE SCALE GENOMIC DNA]</scope>
    <source>
        <strain evidence="9 10">FDAARGOS_881</strain>
    </source>
</reference>
<keyword evidence="8" id="KW-0732">Signal</keyword>
<dbReference type="GO" id="GO:0015288">
    <property type="term" value="F:porin activity"/>
    <property type="evidence" value="ECO:0007669"/>
    <property type="project" value="TreeGrafter"/>
</dbReference>
<dbReference type="GO" id="GO:0015562">
    <property type="term" value="F:efflux transmembrane transporter activity"/>
    <property type="evidence" value="ECO:0007669"/>
    <property type="project" value="InterPro"/>
</dbReference>
<dbReference type="Proteomes" id="UP000594836">
    <property type="component" value="Chromosome"/>
</dbReference>
<evidence type="ECO:0000256" key="7">
    <source>
        <dbReference type="ARBA" id="ARBA00023237"/>
    </source>
</evidence>
<evidence type="ECO:0000256" key="5">
    <source>
        <dbReference type="ARBA" id="ARBA00022692"/>
    </source>
</evidence>
<evidence type="ECO:0000256" key="4">
    <source>
        <dbReference type="ARBA" id="ARBA00022452"/>
    </source>
</evidence>
<keyword evidence="6" id="KW-0472">Membrane</keyword>
<dbReference type="PANTHER" id="PTHR30026">
    <property type="entry name" value="OUTER MEMBRANE PROTEIN TOLC"/>
    <property type="match status" value="1"/>
</dbReference>
<comment type="similarity">
    <text evidence="2">Belongs to the outer membrane factor (OMF) (TC 1.B.17) family.</text>
</comment>
<feature type="chain" id="PRO_5032312854" evidence="8">
    <location>
        <begin position="18"/>
        <end position="424"/>
    </location>
</feature>
<keyword evidence="3" id="KW-0813">Transport</keyword>
<dbReference type="GO" id="GO:1990281">
    <property type="term" value="C:efflux pump complex"/>
    <property type="evidence" value="ECO:0007669"/>
    <property type="project" value="TreeGrafter"/>
</dbReference>
<accession>A0A7T3E499</accession>
<name>A0A7T3E499_SPHPI</name>
<keyword evidence="5" id="KW-0812">Transmembrane</keyword>
<dbReference type="EMBL" id="CP065713">
    <property type="protein sequence ID" value="QPT08397.1"/>
    <property type="molecule type" value="Genomic_DNA"/>
</dbReference>
<dbReference type="GO" id="GO:0009279">
    <property type="term" value="C:cell outer membrane"/>
    <property type="evidence" value="ECO:0007669"/>
    <property type="project" value="UniProtKB-SubCell"/>
</dbReference>
<evidence type="ECO:0000256" key="6">
    <source>
        <dbReference type="ARBA" id="ARBA00023136"/>
    </source>
</evidence>
<dbReference type="Gene3D" id="1.20.1600.10">
    <property type="entry name" value="Outer membrane efflux proteins (OEP)"/>
    <property type="match status" value="1"/>
</dbReference>
<gene>
    <name evidence="9" type="ORF">I6G38_16970</name>
</gene>
<organism evidence="9 10">
    <name type="scientific">Sphingomonas paucimobilis</name>
    <name type="common">Pseudomonas paucimobilis</name>
    <dbReference type="NCBI Taxonomy" id="13689"/>
    <lineage>
        <taxon>Bacteria</taxon>
        <taxon>Pseudomonadati</taxon>
        <taxon>Pseudomonadota</taxon>
        <taxon>Alphaproteobacteria</taxon>
        <taxon>Sphingomonadales</taxon>
        <taxon>Sphingomonadaceae</taxon>
        <taxon>Sphingomonas</taxon>
    </lineage>
</organism>
<dbReference type="RefSeq" id="WP_197939105.1">
    <property type="nucleotide sequence ID" value="NZ_CP065713.1"/>
</dbReference>
<protein>
    <submittedName>
        <fullName evidence="9">TolC family protein</fullName>
    </submittedName>
</protein>
<keyword evidence="4" id="KW-1134">Transmembrane beta strand</keyword>
<dbReference type="Pfam" id="PF02321">
    <property type="entry name" value="OEP"/>
    <property type="match status" value="2"/>
</dbReference>
<evidence type="ECO:0000256" key="2">
    <source>
        <dbReference type="ARBA" id="ARBA00007613"/>
    </source>
</evidence>
<comment type="subcellular location">
    <subcellularLocation>
        <location evidence="1">Cell outer membrane</location>
    </subcellularLocation>
</comment>
<feature type="signal peptide" evidence="8">
    <location>
        <begin position="1"/>
        <end position="17"/>
    </location>
</feature>